<reference evidence="1" key="2">
    <citation type="journal article" date="2021" name="Genome Biol. Evol.">
        <title>Developing a high-quality reference genome for a parasitic bivalve with doubly uniparental inheritance (Bivalvia: Unionida).</title>
        <authorList>
            <person name="Smith C.H."/>
        </authorList>
    </citation>
    <scope>NUCLEOTIDE SEQUENCE</scope>
    <source>
        <strain evidence="1">CHS0354</strain>
        <tissue evidence="1">Mantle</tissue>
    </source>
</reference>
<gene>
    <name evidence="1" type="ORF">CHS0354_027460</name>
</gene>
<keyword evidence="2" id="KW-1185">Reference proteome</keyword>
<organism evidence="1 2">
    <name type="scientific">Potamilus streckersoni</name>
    <dbReference type="NCBI Taxonomy" id="2493646"/>
    <lineage>
        <taxon>Eukaryota</taxon>
        <taxon>Metazoa</taxon>
        <taxon>Spiralia</taxon>
        <taxon>Lophotrochozoa</taxon>
        <taxon>Mollusca</taxon>
        <taxon>Bivalvia</taxon>
        <taxon>Autobranchia</taxon>
        <taxon>Heteroconchia</taxon>
        <taxon>Palaeoheterodonta</taxon>
        <taxon>Unionida</taxon>
        <taxon>Unionoidea</taxon>
        <taxon>Unionidae</taxon>
        <taxon>Ambleminae</taxon>
        <taxon>Lampsilini</taxon>
        <taxon>Potamilus</taxon>
    </lineage>
</organism>
<reference evidence="1" key="1">
    <citation type="journal article" date="2021" name="Genome Biol. Evol.">
        <title>A High-Quality Reference Genome for a Parasitic Bivalve with Doubly Uniparental Inheritance (Bivalvia: Unionida).</title>
        <authorList>
            <person name="Smith C.H."/>
        </authorList>
    </citation>
    <scope>NUCLEOTIDE SEQUENCE</scope>
    <source>
        <strain evidence="1">CHS0354</strain>
    </source>
</reference>
<dbReference type="AlphaFoldDB" id="A0AAE0W8S2"/>
<reference evidence="1" key="3">
    <citation type="submission" date="2023-05" db="EMBL/GenBank/DDBJ databases">
        <authorList>
            <person name="Smith C.H."/>
        </authorList>
    </citation>
    <scope>NUCLEOTIDE SEQUENCE</scope>
    <source>
        <strain evidence="1">CHS0354</strain>
        <tissue evidence="1">Mantle</tissue>
    </source>
</reference>
<evidence type="ECO:0000313" key="1">
    <source>
        <dbReference type="EMBL" id="KAK3604607.1"/>
    </source>
</evidence>
<sequence>MQAQVAMQRFYMYDNPSSTLCFSIASRNVRGSNLGSVTTEAPCDNGFNKPITMPAICTIGRIERDFSDFGSKGRKRRWLEEN</sequence>
<name>A0AAE0W8S2_9BIVA</name>
<dbReference type="Proteomes" id="UP001195483">
    <property type="component" value="Unassembled WGS sequence"/>
</dbReference>
<evidence type="ECO:0000313" key="2">
    <source>
        <dbReference type="Proteomes" id="UP001195483"/>
    </source>
</evidence>
<protein>
    <submittedName>
        <fullName evidence="1">Uncharacterized protein</fullName>
    </submittedName>
</protein>
<comment type="caution">
    <text evidence="1">The sequence shown here is derived from an EMBL/GenBank/DDBJ whole genome shotgun (WGS) entry which is preliminary data.</text>
</comment>
<proteinExistence type="predicted"/>
<accession>A0AAE0W8S2</accession>
<dbReference type="EMBL" id="JAEAOA010001660">
    <property type="protein sequence ID" value="KAK3604607.1"/>
    <property type="molecule type" value="Genomic_DNA"/>
</dbReference>